<dbReference type="OrthoDB" id="2556339at2759"/>
<keyword evidence="2" id="KW-0732">Signal</keyword>
<evidence type="ECO:0000256" key="2">
    <source>
        <dbReference type="SAM" id="SignalP"/>
    </source>
</evidence>
<dbReference type="AlphaFoldDB" id="A0A0F7S8T2"/>
<protein>
    <recommendedName>
        <fullName evidence="6">Effector family protein Eff1</fullName>
    </recommendedName>
</protein>
<organism evidence="4 5">
    <name type="scientific">Sporisorium scitamineum</name>
    <dbReference type="NCBI Taxonomy" id="49012"/>
    <lineage>
        <taxon>Eukaryota</taxon>
        <taxon>Fungi</taxon>
        <taxon>Dikarya</taxon>
        <taxon>Basidiomycota</taxon>
        <taxon>Ustilaginomycotina</taxon>
        <taxon>Ustilaginomycetes</taxon>
        <taxon>Ustilaginales</taxon>
        <taxon>Ustilaginaceae</taxon>
        <taxon>Sporisorium</taxon>
    </lineage>
</organism>
<dbReference type="Proteomes" id="UP000242770">
    <property type="component" value="Unassembled WGS sequence"/>
</dbReference>
<feature type="chain" id="PRO_5015039121" description="Effector family protein Eff1" evidence="2">
    <location>
        <begin position="23"/>
        <end position="576"/>
    </location>
</feature>
<feature type="signal peptide" evidence="2">
    <location>
        <begin position="1"/>
        <end position="22"/>
    </location>
</feature>
<evidence type="ECO:0000313" key="5">
    <source>
        <dbReference type="Proteomes" id="UP000242770"/>
    </source>
</evidence>
<feature type="region of interest" description="Disordered" evidence="1">
    <location>
        <begin position="184"/>
        <end position="206"/>
    </location>
</feature>
<keyword evidence="5" id="KW-1185">Reference proteome</keyword>
<sequence length="576" mass="64357">MFGTVMSTLLAFAVFWAATVCGIPTPPPVEDSQFLSRYLSHLFGHSDTGLSEFLQQHGLRAPVQAPGANAVHPAQANALLHRGFRMPSLSFDQPRRLTSLWADSGTRHGAMMTDSTLVSIVPQQAQLVHNVLQEAQLVHGPSTSQHLPMLEGIPIGVYAGPHSHIGTNPTLAEPIVDHRPDHQVGPSEAVPTFEASPTQSSDELPLEMVAGPSKPRVRISESDRLKIFKRGHYKTVVQPDPAVDAYVATLRSSLTELELDRARVFQETKPVELSEGLLSDPDSLTVNTFWNKASAKGLIMLDHSGPRHLFVTFHSKPTFLSHLHGLGFVGVWEPGAETEQSSSLFLHGFYPFSLEQYRALWTRAEPKGNYWITVRHSRTQVSATLLLTIARMSDEDVQAVAERMKQRNSLIHRALVQDRVVLAKALPAGAPIYNTYIYQADSSIVTLLERLRRFAGLPPDAFTPIDLTKEEQEFFEYRIPNAFRSTRQVKVLQLPNEEPLMFCYHVTQPWLREGARPGVTVWRFGPVSIPDGYNGLRTMYAVGDFELSSRSWQKLTPNRELGLRDSHFQYNMVTLP</sequence>
<evidence type="ECO:0000313" key="4">
    <source>
        <dbReference type="EMBL" id="CDW97779.1"/>
    </source>
</evidence>
<proteinExistence type="predicted"/>
<evidence type="ECO:0000313" key="3">
    <source>
        <dbReference type="EMBL" id="CDR87816.1"/>
    </source>
</evidence>
<reference evidence="4" key="1">
    <citation type="submission" date="2014-06" db="EMBL/GenBank/DDBJ databases">
        <authorList>
            <person name="Berkman J.Paul."/>
        </authorList>
    </citation>
    <scope>NUCLEOTIDE SEQUENCE [LARGE SCALE GENOMIC DNA]</scope>
</reference>
<reference evidence="5" key="2">
    <citation type="submission" date="2014-06" db="EMBL/GenBank/DDBJ databases">
        <authorList>
            <person name="Berkman P.J."/>
        </authorList>
    </citation>
    <scope>NUCLEOTIDE SEQUENCE [LARGE SCALE GENOMIC DNA]</scope>
</reference>
<accession>A0A0F7S8T2</accession>
<reference evidence="3" key="3">
    <citation type="submission" date="2014-06" db="EMBL/GenBank/DDBJ databases">
        <authorList>
            <person name="Ju J."/>
            <person name="Zhang J."/>
        </authorList>
    </citation>
    <scope>NUCLEOTIDE SEQUENCE</scope>
    <source>
        <strain evidence="3">SscI8</strain>
    </source>
</reference>
<name>A0A0F7S8T2_9BASI</name>
<gene>
    <name evidence="4" type="primary">SSCI39750.1</name>
    <name evidence="3" type="ORF">SPSC_03535</name>
</gene>
<dbReference type="EMBL" id="LK056669">
    <property type="protein sequence ID" value="CDR87816.1"/>
    <property type="molecule type" value="Genomic_DNA"/>
</dbReference>
<evidence type="ECO:0000256" key="1">
    <source>
        <dbReference type="SAM" id="MobiDB-lite"/>
    </source>
</evidence>
<dbReference type="EMBL" id="CCFA01002348">
    <property type="protein sequence ID" value="CDW97779.1"/>
    <property type="molecule type" value="Genomic_DNA"/>
</dbReference>
<evidence type="ECO:0008006" key="6">
    <source>
        <dbReference type="Google" id="ProtNLM"/>
    </source>
</evidence>